<protein>
    <submittedName>
        <fullName evidence="5">Acyl-CoA thioesterase</fullName>
    </submittedName>
</protein>
<dbReference type="InterPro" id="IPR033120">
    <property type="entry name" value="HOTDOG_ACOT"/>
</dbReference>
<evidence type="ECO:0000313" key="5">
    <source>
        <dbReference type="EMBL" id="GGB08707.1"/>
    </source>
</evidence>
<name>A0ABQ1I394_9ALTE</name>
<dbReference type="PROSITE" id="PS51770">
    <property type="entry name" value="HOTDOG_ACOT"/>
    <property type="match status" value="1"/>
</dbReference>
<dbReference type="CDD" id="cd03442">
    <property type="entry name" value="BFIT_BACH"/>
    <property type="match status" value="1"/>
</dbReference>
<proteinExistence type="inferred from homology"/>
<dbReference type="EMBL" id="BMDY01000012">
    <property type="protein sequence ID" value="GGB08707.1"/>
    <property type="molecule type" value="Genomic_DNA"/>
</dbReference>
<organism evidence="5 6">
    <name type="scientific">Agarivorans gilvus</name>
    <dbReference type="NCBI Taxonomy" id="680279"/>
    <lineage>
        <taxon>Bacteria</taxon>
        <taxon>Pseudomonadati</taxon>
        <taxon>Pseudomonadota</taxon>
        <taxon>Gammaproteobacteria</taxon>
        <taxon>Alteromonadales</taxon>
        <taxon>Alteromonadaceae</taxon>
        <taxon>Agarivorans</taxon>
    </lineage>
</organism>
<feature type="domain" description="HotDog ACOT-type" evidence="4">
    <location>
        <begin position="2"/>
        <end position="114"/>
    </location>
</feature>
<dbReference type="InterPro" id="IPR006683">
    <property type="entry name" value="Thioestr_dom"/>
</dbReference>
<dbReference type="PANTHER" id="PTHR11049:SF16">
    <property type="entry name" value="PROTEIN VDLD"/>
    <property type="match status" value="1"/>
</dbReference>
<dbReference type="Proteomes" id="UP000651977">
    <property type="component" value="Unassembled WGS sequence"/>
</dbReference>
<comment type="caution">
    <text evidence="5">The sequence shown here is derived from an EMBL/GenBank/DDBJ whole genome shotgun (WGS) entry which is preliminary data.</text>
</comment>
<dbReference type="PANTHER" id="PTHR11049">
    <property type="entry name" value="ACYL COENZYME A THIOESTER HYDROLASE"/>
    <property type="match status" value="1"/>
</dbReference>
<evidence type="ECO:0000259" key="4">
    <source>
        <dbReference type="PROSITE" id="PS51770"/>
    </source>
</evidence>
<evidence type="ECO:0000313" key="6">
    <source>
        <dbReference type="Proteomes" id="UP000651977"/>
    </source>
</evidence>
<sequence length="150" mass="16881">MDKSQTEMNILVTPEMANFSGKMHGGAMLKVLDEVAFTTAIQYCGNYAVTLSVDQVLFKNPVEIGEFVTFLASVNYTGRTSMEVGIKVIAKNLKEQVVRHTHSCFFTMVAVDEQGHAIAVPPLKPSTELTKRRYNDALRRRQQRIDNQKK</sequence>
<dbReference type="Gene3D" id="3.10.129.10">
    <property type="entry name" value="Hotdog Thioesterase"/>
    <property type="match status" value="1"/>
</dbReference>
<dbReference type="InterPro" id="IPR040170">
    <property type="entry name" value="Cytosol_ACT"/>
</dbReference>
<evidence type="ECO:0000256" key="1">
    <source>
        <dbReference type="ARBA" id="ARBA00010458"/>
    </source>
</evidence>
<dbReference type="Pfam" id="PF03061">
    <property type="entry name" value="4HBT"/>
    <property type="match status" value="1"/>
</dbReference>
<dbReference type="InterPro" id="IPR029069">
    <property type="entry name" value="HotDog_dom_sf"/>
</dbReference>
<evidence type="ECO:0000256" key="2">
    <source>
        <dbReference type="ARBA" id="ARBA00022801"/>
    </source>
</evidence>
<comment type="similarity">
    <text evidence="1">Belongs to the acyl coenzyme A hydrolase family.</text>
</comment>
<keyword evidence="6" id="KW-1185">Reference proteome</keyword>
<dbReference type="RefSeq" id="WP_055734090.1">
    <property type="nucleotide sequence ID" value="NZ_BMDY01000012.1"/>
</dbReference>
<reference evidence="6" key="1">
    <citation type="journal article" date="2019" name="Int. J. Syst. Evol. Microbiol.">
        <title>The Global Catalogue of Microorganisms (GCM) 10K type strain sequencing project: providing services to taxonomists for standard genome sequencing and annotation.</title>
        <authorList>
            <consortium name="The Broad Institute Genomics Platform"/>
            <consortium name="The Broad Institute Genome Sequencing Center for Infectious Disease"/>
            <person name="Wu L."/>
            <person name="Ma J."/>
        </authorList>
    </citation>
    <scope>NUCLEOTIDE SEQUENCE [LARGE SCALE GENOMIC DNA]</scope>
    <source>
        <strain evidence="6">CGMCC 1.10131</strain>
    </source>
</reference>
<gene>
    <name evidence="5" type="ORF">GCM10007414_22660</name>
</gene>
<dbReference type="SUPFAM" id="SSF54637">
    <property type="entry name" value="Thioesterase/thiol ester dehydrase-isomerase"/>
    <property type="match status" value="1"/>
</dbReference>
<keyword evidence="2 3" id="KW-0378">Hydrolase</keyword>
<evidence type="ECO:0000256" key="3">
    <source>
        <dbReference type="PROSITE-ProRule" id="PRU01106"/>
    </source>
</evidence>
<accession>A0ABQ1I394</accession>